<name>A0A9P6MNJ5_9FUNG</name>
<evidence type="ECO:0000256" key="1">
    <source>
        <dbReference type="SAM" id="MobiDB-lite"/>
    </source>
</evidence>
<gene>
    <name evidence="2" type="ORF">BGZ80_003659</name>
</gene>
<feature type="compositionally biased region" description="Polar residues" evidence="1">
    <location>
        <begin position="274"/>
        <end position="283"/>
    </location>
</feature>
<comment type="caution">
    <text evidence="2">The sequence shown here is derived from an EMBL/GenBank/DDBJ whole genome shotgun (WGS) entry which is preliminary data.</text>
</comment>
<protein>
    <submittedName>
        <fullName evidence="2">Uncharacterized protein</fullName>
    </submittedName>
</protein>
<dbReference type="EMBL" id="JAAAID010001987">
    <property type="protein sequence ID" value="KAG0008244.1"/>
    <property type="molecule type" value="Genomic_DNA"/>
</dbReference>
<feature type="compositionally biased region" description="Polar residues" evidence="1">
    <location>
        <begin position="253"/>
        <end position="267"/>
    </location>
</feature>
<evidence type="ECO:0000313" key="3">
    <source>
        <dbReference type="Proteomes" id="UP000703661"/>
    </source>
</evidence>
<dbReference type="Proteomes" id="UP000703661">
    <property type="component" value="Unassembled WGS sequence"/>
</dbReference>
<keyword evidence="3" id="KW-1185">Reference proteome</keyword>
<feature type="compositionally biased region" description="Polar residues" evidence="1">
    <location>
        <begin position="379"/>
        <end position="392"/>
    </location>
</feature>
<dbReference type="PANTHER" id="PTHR21477:SF13">
    <property type="entry name" value="KIAA0930"/>
    <property type="match status" value="1"/>
</dbReference>
<feature type="region of interest" description="Disordered" evidence="1">
    <location>
        <begin position="369"/>
        <end position="398"/>
    </location>
</feature>
<organism evidence="2 3">
    <name type="scientific">Entomortierella chlamydospora</name>
    <dbReference type="NCBI Taxonomy" id="101097"/>
    <lineage>
        <taxon>Eukaryota</taxon>
        <taxon>Fungi</taxon>
        <taxon>Fungi incertae sedis</taxon>
        <taxon>Mucoromycota</taxon>
        <taxon>Mortierellomycotina</taxon>
        <taxon>Mortierellomycetes</taxon>
        <taxon>Mortierellales</taxon>
        <taxon>Mortierellaceae</taxon>
        <taxon>Entomortierella</taxon>
    </lineage>
</organism>
<feature type="region of interest" description="Disordered" evidence="1">
    <location>
        <begin position="253"/>
        <end position="285"/>
    </location>
</feature>
<feature type="region of interest" description="Disordered" evidence="1">
    <location>
        <begin position="44"/>
        <end position="76"/>
    </location>
</feature>
<accession>A0A9P6MNJ5</accession>
<dbReference type="PANTHER" id="PTHR21477">
    <property type="entry name" value="ZGC:172139"/>
    <property type="match status" value="1"/>
</dbReference>
<reference evidence="2" key="1">
    <citation type="journal article" date="2020" name="Fungal Divers.">
        <title>Resolving the Mortierellaceae phylogeny through synthesis of multi-gene phylogenetics and phylogenomics.</title>
        <authorList>
            <person name="Vandepol N."/>
            <person name="Liber J."/>
            <person name="Desiro A."/>
            <person name="Na H."/>
            <person name="Kennedy M."/>
            <person name="Barry K."/>
            <person name="Grigoriev I.V."/>
            <person name="Miller A.N."/>
            <person name="O'Donnell K."/>
            <person name="Stajich J.E."/>
            <person name="Bonito G."/>
        </authorList>
    </citation>
    <scope>NUCLEOTIDE SEQUENCE</scope>
    <source>
        <strain evidence="2">NRRL 2769</strain>
    </source>
</reference>
<dbReference type="AlphaFoldDB" id="A0A9P6MNJ5"/>
<evidence type="ECO:0000313" key="2">
    <source>
        <dbReference type="EMBL" id="KAG0008244.1"/>
    </source>
</evidence>
<dbReference type="Pfam" id="PF09741">
    <property type="entry name" value="DUF2045"/>
    <property type="match status" value="1"/>
</dbReference>
<dbReference type="InterPro" id="IPR019141">
    <property type="entry name" value="DUF2045"/>
</dbReference>
<sequence>MSNLKTILDRLVQESLHGPVDQGNQYSVKYQAIRQAAAARKMAEKSQNYNRAPYDDPDSDLIRSKEDDSFEDDGDLDSHDPRWRQLFHEFFLSENSDDRNDDLLFFVQKLPLEAENGGLGIDPVFVKRKVKNIAQRILTAEQESVVLWKDTFFLNVIVQLPCKLTVAVCSRVAETNPITGVTKTSMTCTQKHVSKRVYALPTKSRVDVKEATVECSWPLIYYVIDDYEDMFEQLLVRDNEYLCVELAVTLPSSTGSGPQNPSSPTSRQLHRGMSQETHWNHVSGNDGLQVGKPFPMISGRGGGSSGGSDKITLFQGAAGFSNLLGIYQQKASSKIGRKFKFGPHTVPTEFVMMRGPGGRGHAQVAITASNIGDEPSLANPDSTNPTSSSLRVSSEIKD</sequence>
<proteinExistence type="predicted"/>